<organism evidence="7 8">
    <name type="scientific">Paraclostridium benzoelyticum</name>
    <dbReference type="NCBI Taxonomy" id="1629550"/>
    <lineage>
        <taxon>Bacteria</taxon>
        <taxon>Bacillati</taxon>
        <taxon>Bacillota</taxon>
        <taxon>Clostridia</taxon>
        <taxon>Peptostreptococcales</taxon>
        <taxon>Peptostreptococcaceae</taxon>
        <taxon>Paraclostridium</taxon>
    </lineage>
</organism>
<sequence>MNKKVALISGIVIVGLIGGTLLFGSKKNDKTSEQNNNVIKIEHALGTTEVKENPKKVVVFDYAALDAIKTLGVEGVVGTAQSSSMPPYLSQYESSEYANVGGLKEPDLEKINELKPDLIIINGRQHSFYDKLSEIAPTISLAKEDGKYMESFAHNMKVLGDIFNKEDQVESELNKINEKIEVINKEVTKNGYKATTLMVSDGNLSAFGSDSRFGMIYNNLGFKNTDSNLKSADHGQDISFEYVSSQDADYMFVIDKSVIASDKNQKPAKDILNNDLVNKTDAAKNGNIVYLDTHSWYLSDGGFISTNTMLDEVDKAIDNK</sequence>
<feature type="transmembrane region" description="Helical" evidence="5">
    <location>
        <begin position="6"/>
        <end position="24"/>
    </location>
</feature>
<keyword evidence="5" id="KW-1133">Transmembrane helix</keyword>
<dbReference type="GO" id="GO:0030288">
    <property type="term" value="C:outer membrane-bounded periplasmic space"/>
    <property type="evidence" value="ECO:0007669"/>
    <property type="project" value="TreeGrafter"/>
</dbReference>
<dbReference type="AlphaFoldDB" id="A0A0M3DGS3"/>
<dbReference type="Gene3D" id="3.40.50.1980">
    <property type="entry name" value="Nitrogenase molybdenum iron protein domain"/>
    <property type="match status" value="2"/>
</dbReference>
<protein>
    <submittedName>
        <fullName evidence="7">ABC transporter</fullName>
    </submittedName>
</protein>
<dbReference type="EMBL" id="LBBT01000198">
    <property type="protein sequence ID" value="KKY01336.1"/>
    <property type="molecule type" value="Genomic_DNA"/>
</dbReference>
<proteinExistence type="inferred from homology"/>
<name>A0A0M3DGS3_9FIRM</name>
<accession>A0A0M3DGS3</accession>
<dbReference type="RefSeq" id="WP_046823007.1">
    <property type="nucleotide sequence ID" value="NZ_JBCLWQ010000002.1"/>
</dbReference>
<dbReference type="OrthoDB" id="63946at2"/>
<evidence type="ECO:0000313" key="7">
    <source>
        <dbReference type="EMBL" id="KKY01336.1"/>
    </source>
</evidence>
<feature type="domain" description="Fe/B12 periplasmic-binding" evidence="6">
    <location>
        <begin position="56"/>
        <end position="320"/>
    </location>
</feature>
<dbReference type="PATRIC" id="fig|1629550.3.peg.1301"/>
<keyword evidence="5" id="KW-0472">Membrane</keyword>
<comment type="subcellular location">
    <subcellularLocation>
        <location evidence="1">Cell envelope</location>
    </subcellularLocation>
</comment>
<evidence type="ECO:0000256" key="2">
    <source>
        <dbReference type="ARBA" id="ARBA00008814"/>
    </source>
</evidence>
<keyword evidence="3" id="KW-0813">Transport</keyword>
<dbReference type="SUPFAM" id="SSF53807">
    <property type="entry name" value="Helical backbone' metal receptor"/>
    <property type="match status" value="1"/>
</dbReference>
<evidence type="ECO:0000313" key="8">
    <source>
        <dbReference type="Proteomes" id="UP000034407"/>
    </source>
</evidence>
<evidence type="ECO:0000259" key="6">
    <source>
        <dbReference type="PROSITE" id="PS50983"/>
    </source>
</evidence>
<evidence type="ECO:0000256" key="4">
    <source>
        <dbReference type="ARBA" id="ARBA00022729"/>
    </source>
</evidence>
<dbReference type="InterPro" id="IPR002491">
    <property type="entry name" value="ABC_transptr_periplasmic_BD"/>
</dbReference>
<keyword evidence="8" id="KW-1185">Reference proteome</keyword>
<keyword evidence="5" id="KW-0812">Transmembrane</keyword>
<gene>
    <name evidence="7" type="ORF">VN21_09270</name>
</gene>
<comment type="similarity">
    <text evidence="2">Belongs to the bacterial solute-binding protein 8 family.</text>
</comment>
<reference evidence="7 8" key="1">
    <citation type="submission" date="2015-04" db="EMBL/GenBank/DDBJ databases">
        <title>Microcin producing Clostridium sp. JC272T.</title>
        <authorList>
            <person name="Jyothsna T."/>
            <person name="Sasikala C."/>
            <person name="Ramana C."/>
        </authorList>
    </citation>
    <scope>NUCLEOTIDE SEQUENCE [LARGE SCALE GENOMIC DNA]</scope>
    <source>
        <strain evidence="7 8">JC272</strain>
    </source>
</reference>
<evidence type="ECO:0000256" key="3">
    <source>
        <dbReference type="ARBA" id="ARBA00022448"/>
    </source>
</evidence>
<keyword evidence="4" id="KW-0732">Signal</keyword>
<dbReference type="InterPro" id="IPR033870">
    <property type="entry name" value="FatB"/>
</dbReference>
<dbReference type="Pfam" id="PF01497">
    <property type="entry name" value="Peripla_BP_2"/>
    <property type="match status" value="1"/>
</dbReference>
<dbReference type="CDD" id="cd01140">
    <property type="entry name" value="FatB"/>
    <property type="match status" value="1"/>
</dbReference>
<comment type="caution">
    <text evidence="7">The sequence shown here is derived from an EMBL/GenBank/DDBJ whole genome shotgun (WGS) entry which is preliminary data.</text>
</comment>
<dbReference type="InterPro" id="IPR051313">
    <property type="entry name" value="Bact_iron-sidero_bind"/>
</dbReference>
<evidence type="ECO:0000256" key="1">
    <source>
        <dbReference type="ARBA" id="ARBA00004196"/>
    </source>
</evidence>
<dbReference type="GO" id="GO:1901678">
    <property type="term" value="P:iron coordination entity transport"/>
    <property type="evidence" value="ECO:0007669"/>
    <property type="project" value="UniProtKB-ARBA"/>
</dbReference>
<dbReference type="PANTHER" id="PTHR30532">
    <property type="entry name" value="IRON III DICITRATE-BINDING PERIPLASMIC PROTEIN"/>
    <property type="match status" value="1"/>
</dbReference>
<dbReference type="Proteomes" id="UP000034407">
    <property type="component" value="Unassembled WGS sequence"/>
</dbReference>
<dbReference type="PROSITE" id="PS50983">
    <property type="entry name" value="FE_B12_PBP"/>
    <property type="match status" value="1"/>
</dbReference>
<dbReference type="PANTHER" id="PTHR30532:SF28">
    <property type="entry name" value="PETROBACTIN-BINDING PROTEIN YCLQ"/>
    <property type="match status" value="1"/>
</dbReference>
<evidence type="ECO:0000256" key="5">
    <source>
        <dbReference type="SAM" id="Phobius"/>
    </source>
</evidence>